<gene>
    <name evidence="2" type="ORF">SeLEV6574_g02601</name>
</gene>
<protein>
    <submittedName>
        <fullName evidence="2">Uncharacterized protein</fullName>
    </submittedName>
</protein>
<evidence type="ECO:0000313" key="3">
    <source>
        <dbReference type="Proteomes" id="UP000320475"/>
    </source>
</evidence>
<comment type="caution">
    <text evidence="2">The sequence shown here is derived from an EMBL/GenBank/DDBJ whole genome shotgun (WGS) entry which is preliminary data.</text>
</comment>
<name>A0A507D872_9FUNG</name>
<evidence type="ECO:0000256" key="1">
    <source>
        <dbReference type="SAM" id="MobiDB-lite"/>
    </source>
</evidence>
<feature type="region of interest" description="Disordered" evidence="1">
    <location>
        <begin position="20"/>
        <end position="45"/>
    </location>
</feature>
<dbReference type="AlphaFoldDB" id="A0A507D872"/>
<dbReference type="VEuPathDB" id="FungiDB:SeMB42_g00185"/>
<dbReference type="Proteomes" id="UP000320475">
    <property type="component" value="Unassembled WGS sequence"/>
</dbReference>
<reference evidence="2 3" key="1">
    <citation type="journal article" date="2019" name="Sci. Rep.">
        <title>Comparative genomics of chytrid fungi reveal insights into the obligate biotrophic and pathogenic lifestyle of Synchytrium endobioticum.</title>
        <authorList>
            <person name="van de Vossenberg B.T.L.H."/>
            <person name="Warris S."/>
            <person name="Nguyen H.D.T."/>
            <person name="van Gent-Pelzer M.P.E."/>
            <person name="Joly D.L."/>
            <person name="van de Geest H.C."/>
            <person name="Bonants P.J.M."/>
            <person name="Smith D.S."/>
            <person name="Levesque C.A."/>
            <person name="van der Lee T.A.J."/>
        </authorList>
    </citation>
    <scope>NUCLEOTIDE SEQUENCE [LARGE SCALE GENOMIC DNA]</scope>
    <source>
        <strain evidence="2 3">LEV6574</strain>
    </source>
</reference>
<accession>A0A507D872</accession>
<sequence>MAADNTVSIVRGYLIHDEQPVFLKPPPKDKNTAMKQKADEGGTSQGVPVSQIVAASVYNAFYRSIHQLYSISNGKSQDNPALGQQHNESTASQLAALAIEASSQYLLMQKRQQIDQTMCIIAHDTVSRPSRCSRAGER</sequence>
<evidence type="ECO:0000313" key="2">
    <source>
        <dbReference type="EMBL" id="TPX47535.1"/>
    </source>
</evidence>
<feature type="compositionally biased region" description="Basic and acidic residues" evidence="1">
    <location>
        <begin position="26"/>
        <end position="40"/>
    </location>
</feature>
<proteinExistence type="predicted"/>
<dbReference type="OrthoDB" id="420519at2759"/>
<organism evidence="2 3">
    <name type="scientific">Synchytrium endobioticum</name>
    <dbReference type="NCBI Taxonomy" id="286115"/>
    <lineage>
        <taxon>Eukaryota</taxon>
        <taxon>Fungi</taxon>
        <taxon>Fungi incertae sedis</taxon>
        <taxon>Chytridiomycota</taxon>
        <taxon>Chytridiomycota incertae sedis</taxon>
        <taxon>Chytridiomycetes</taxon>
        <taxon>Synchytriales</taxon>
        <taxon>Synchytriaceae</taxon>
        <taxon>Synchytrium</taxon>
    </lineage>
</organism>
<dbReference type="EMBL" id="QEAM01000075">
    <property type="protein sequence ID" value="TPX47535.1"/>
    <property type="molecule type" value="Genomic_DNA"/>
</dbReference>